<dbReference type="HOGENOM" id="CLU_2501280_0_0_1"/>
<organism evidence="1 3">
    <name type="scientific">Medicago truncatula</name>
    <name type="common">Barrel medic</name>
    <name type="synonym">Medicago tribuloides</name>
    <dbReference type="NCBI Taxonomy" id="3880"/>
    <lineage>
        <taxon>Eukaryota</taxon>
        <taxon>Viridiplantae</taxon>
        <taxon>Streptophyta</taxon>
        <taxon>Embryophyta</taxon>
        <taxon>Tracheophyta</taxon>
        <taxon>Spermatophyta</taxon>
        <taxon>Magnoliopsida</taxon>
        <taxon>eudicotyledons</taxon>
        <taxon>Gunneridae</taxon>
        <taxon>Pentapetalae</taxon>
        <taxon>rosids</taxon>
        <taxon>fabids</taxon>
        <taxon>Fabales</taxon>
        <taxon>Fabaceae</taxon>
        <taxon>Papilionoideae</taxon>
        <taxon>50 kb inversion clade</taxon>
        <taxon>NPAAA clade</taxon>
        <taxon>Hologalegina</taxon>
        <taxon>IRL clade</taxon>
        <taxon>Trifolieae</taxon>
        <taxon>Medicago</taxon>
    </lineage>
</organism>
<reference evidence="1 3" key="1">
    <citation type="journal article" date="2011" name="Nature">
        <title>The Medicago genome provides insight into the evolution of rhizobial symbioses.</title>
        <authorList>
            <person name="Young N.D."/>
            <person name="Debelle F."/>
            <person name="Oldroyd G.E."/>
            <person name="Geurts R."/>
            <person name="Cannon S.B."/>
            <person name="Udvardi M.K."/>
            <person name="Benedito V.A."/>
            <person name="Mayer K.F."/>
            <person name="Gouzy J."/>
            <person name="Schoof H."/>
            <person name="Van de Peer Y."/>
            <person name="Proost S."/>
            <person name="Cook D.R."/>
            <person name="Meyers B.C."/>
            <person name="Spannagl M."/>
            <person name="Cheung F."/>
            <person name="De Mita S."/>
            <person name="Krishnakumar V."/>
            <person name="Gundlach H."/>
            <person name="Zhou S."/>
            <person name="Mudge J."/>
            <person name="Bharti A.K."/>
            <person name="Murray J.D."/>
            <person name="Naoumkina M.A."/>
            <person name="Rosen B."/>
            <person name="Silverstein K.A."/>
            <person name="Tang H."/>
            <person name="Rombauts S."/>
            <person name="Zhao P.X."/>
            <person name="Zhou P."/>
            <person name="Barbe V."/>
            <person name="Bardou P."/>
            <person name="Bechner M."/>
            <person name="Bellec A."/>
            <person name="Berger A."/>
            <person name="Berges H."/>
            <person name="Bidwell S."/>
            <person name="Bisseling T."/>
            <person name="Choisne N."/>
            <person name="Couloux A."/>
            <person name="Denny R."/>
            <person name="Deshpande S."/>
            <person name="Dai X."/>
            <person name="Doyle J.J."/>
            <person name="Dudez A.M."/>
            <person name="Farmer A.D."/>
            <person name="Fouteau S."/>
            <person name="Franken C."/>
            <person name="Gibelin C."/>
            <person name="Gish J."/>
            <person name="Goldstein S."/>
            <person name="Gonzalez A.J."/>
            <person name="Green P.J."/>
            <person name="Hallab A."/>
            <person name="Hartog M."/>
            <person name="Hua A."/>
            <person name="Humphray S.J."/>
            <person name="Jeong D.H."/>
            <person name="Jing Y."/>
            <person name="Jocker A."/>
            <person name="Kenton S.M."/>
            <person name="Kim D.J."/>
            <person name="Klee K."/>
            <person name="Lai H."/>
            <person name="Lang C."/>
            <person name="Lin S."/>
            <person name="Macmil S.L."/>
            <person name="Magdelenat G."/>
            <person name="Matthews L."/>
            <person name="McCorrison J."/>
            <person name="Monaghan E.L."/>
            <person name="Mun J.H."/>
            <person name="Najar F.Z."/>
            <person name="Nicholson C."/>
            <person name="Noirot C."/>
            <person name="O'Bleness M."/>
            <person name="Paule C.R."/>
            <person name="Poulain J."/>
            <person name="Prion F."/>
            <person name="Qin B."/>
            <person name="Qu C."/>
            <person name="Retzel E.F."/>
            <person name="Riddle C."/>
            <person name="Sallet E."/>
            <person name="Samain S."/>
            <person name="Samson N."/>
            <person name="Sanders I."/>
            <person name="Saurat O."/>
            <person name="Scarpelli C."/>
            <person name="Schiex T."/>
            <person name="Segurens B."/>
            <person name="Severin A.J."/>
            <person name="Sherrier D.J."/>
            <person name="Shi R."/>
            <person name="Sims S."/>
            <person name="Singer S.R."/>
            <person name="Sinharoy S."/>
            <person name="Sterck L."/>
            <person name="Viollet A."/>
            <person name="Wang B.B."/>
            <person name="Wang K."/>
            <person name="Wang M."/>
            <person name="Wang X."/>
            <person name="Warfsmann J."/>
            <person name="Weissenbach J."/>
            <person name="White D.D."/>
            <person name="White J.D."/>
            <person name="Wiley G.B."/>
            <person name="Wincker P."/>
            <person name="Xing Y."/>
            <person name="Yang L."/>
            <person name="Yao Z."/>
            <person name="Ying F."/>
            <person name="Zhai J."/>
            <person name="Zhou L."/>
            <person name="Zuber A."/>
            <person name="Denarie J."/>
            <person name="Dixon R.A."/>
            <person name="May G.D."/>
            <person name="Schwartz D.C."/>
            <person name="Rogers J."/>
            <person name="Quetier F."/>
            <person name="Town C.D."/>
            <person name="Roe B.A."/>
        </authorList>
    </citation>
    <scope>NUCLEOTIDE SEQUENCE [LARGE SCALE GENOMIC DNA]</scope>
    <source>
        <strain evidence="1">A17</strain>
        <strain evidence="2 3">cv. Jemalong A17</strain>
    </source>
</reference>
<proteinExistence type="predicted"/>
<protein>
    <submittedName>
        <fullName evidence="1 2">Uncharacterized protein</fullName>
    </submittedName>
</protein>
<keyword evidence="3" id="KW-1185">Reference proteome</keyword>
<name>A0A072VS53_MEDTR</name>
<dbReference type="EMBL" id="CM001217">
    <property type="protein sequence ID" value="KEH40935.1"/>
    <property type="molecule type" value="Genomic_DNA"/>
</dbReference>
<evidence type="ECO:0000313" key="1">
    <source>
        <dbReference type="EMBL" id="KEH40935.1"/>
    </source>
</evidence>
<dbReference type="AlphaFoldDB" id="A0A072VS53"/>
<accession>A0A072VS53</accession>
<reference evidence="1 3" key="2">
    <citation type="journal article" date="2014" name="BMC Genomics">
        <title>An improved genome release (version Mt4.0) for the model legume Medicago truncatula.</title>
        <authorList>
            <person name="Tang H."/>
            <person name="Krishnakumar V."/>
            <person name="Bidwell S."/>
            <person name="Rosen B."/>
            <person name="Chan A."/>
            <person name="Zhou S."/>
            <person name="Gentzbittel L."/>
            <person name="Childs K.L."/>
            <person name="Yandell M."/>
            <person name="Gundlach H."/>
            <person name="Mayer K.F."/>
            <person name="Schwartz D.C."/>
            <person name="Town C.D."/>
        </authorList>
    </citation>
    <scope>GENOME REANNOTATION</scope>
    <source>
        <strain evidence="1">A17</strain>
        <strain evidence="2 3">cv. Jemalong A17</strain>
    </source>
</reference>
<gene>
    <name evidence="1" type="ordered locus">MTR_1g037710</name>
</gene>
<sequence>MEYAYKYDYIQVSIILMSLDTLIAPKSLIESAFAQRGKLKCNVTLRSPTSGTVLVMRRVNWVNDMQFDNGDFKLDSKIVVNAFNKD</sequence>
<evidence type="ECO:0000313" key="2">
    <source>
        <dbReference type="EnsemblPlants" id="KEH40935"/>
    </source>
</evidence>
<reference evidence="2" key="3">
    <citation type="submission" date="2015-04" db="UniProtKB">
        <authorList>
            <consortium name="EnsemblPlants"/>
        </authorList>
    </citation>
    <scope>IDENTIFICATION</scope>
    <source>
        <strain evidence="2">cv. Jemalong A17</strain>
    </source>
</reference>
<dbReference type="EnsemblPlants" id="KEH40935">
    <property type="protein sequence ID" value="KEH40935"/>
    <property type="gene ID" value="MTR_1g037710"/>
</dbReference>
<evidence type="ECO:0000313" key="3">
    <source>
        <dbReference type="Proteomes" id="UP000002051"/>
    </source>
</evidence>
<dbReference type="Proteomes" id="UP000002051">
    <property type="component" value="Unassembled WGS sequence"/>
</dbReference>